<dbReference type="InterPro" id="IPR046373">
    <property type="entry name" value="Acyl-CoA_Oxase/DH_mid-dom_sf"/>
</dbReference>
<dbReference type="GO" id="GO:0050660">
    <property type="term" value="F:flavin adenine dinucleotide binding"/>
    <property type="evidence" value="ECO:0007669"/>
    <property type="project" value="InterPro"/>
</dbReference>
<dbReference type="Gene3D" id="2.40.110.10">
    <property type="entry name" value="Butyryl-CoA Dehydrogenase, subunit A, domain 2"/>
    <property type="match status" value="1"/>
</dbReference>
<dbReference type="SUPFAM" id="SSF47203">
    <property type="entry name" value="Acyl-CoA dehydrogenase C-terminal domain-like"/>
    <property type="match status" value="1"/>
</dbReference>
<dbReference type="InterPro" id="IPR037069">
    <property type="entry name" value="AcylCoA_DH/ox_N_sf"/>
</dbReference>
<feature type="domain" description="Acyl-CoA dehydrogenase/oxidase N-terminal" evidence="2">
    <location>
        <begin position="12"/>
        <end position="99"/>
    </location>
</feature>
<dbReference type="InterPro" id="IPR013786">
    <property type="entry name" value="AcylCoA_DH/ox_N"/>
</dbReference>
<dbReference type="SUPFAM" id="SSF56645">
    <property type="entry name" value="Acyl-CoA dehydrogenase NM domain-like"/>
    <property type="match status" value="1"/>
</dbReference>
<evidence type="ECO:0000256" key="1">
    <source>
        <dbReference type="ARBA" id="ARBA00023002"/>
    </source>
</evidence>
<evidence type="ECO:0000259" key="2">
    <source>
        <dbReference type="Pfam" id="PF02771"/>
    </source>
</evidence>
<dbReference type="Proteomes" id="UP000510682">
    <property type="component" value="Chromosome"/>
</dbReference>
<dbReference type="EMBL" id="CP059165">
    <property type="protein sequence ID" value="QLL07537.1"/>
    <property type="molecule type" value="Genomic_DNA"/>
</dbReference>
<dbReference type="InterPro" id="IPR036250">
    <property type="entry name" value="AcylCo_DH-like_C"/>
</dbReference>
<reference evidence="4" key="1">
    <citation type="submission" date="2020-07" db="EMBL/GenBank/DDBJ databases">
        <title>Description of Mycobacterium gordonae subsp. intergordonae subsp.nov. and Mycobacterium gordonae subsp. gordonae subsp. nov.</title>
        <authorList>
            <person name="Huang H."/>
        </authorList>
    </citation>
    <scope>NUCLEOTIDE SEQUENCE [LARGE SCALE GENOMIC DNA]</scope>
    <source>
        <strain evidence="4">24T</strain>
    </source>
</reference>
<sequence length="383" mass="41886">MSLIDEAQRIAPELAAAEDEAAELRQLPDNVWKQLQDIGFLRALQPARFGGGEVSLREFVDCVIEVSKASPSAGWVTGVIGVHPWQLALFPDQAQQEMWGDEPARMHSSSYNPTGTAQRVNGGYQVSGRWSFSSGCDHCEGVNVGAILRGPEGSEYRSFLLHADQYRIEDNWHVAGLRGTGSKDIVVAETFVPEHRSQSHLDYAFGKPLPGQQVNPGPLYLLPWSVVFNIALAASVLGSATGFVQRWTQESSTRVIPPGLAQADDPLTQRRLAEATWTLDAALAMLHTDVDTLWQMALDGVIATMEQRGRFRWNLNRSCELVAAAIGDLMRAASGRSVFLNHPLQRRFQDIQAAMGHAYLVADPLAKSVGGSLMGTKTPEMVL</sequence>
<name>A0A7D6I8W5_9MYCO</name>
<dbReference type="Gene3D" id="1.10.540.10">
    <property type="entry name" value="Acyl-CoA dehydrogenase/oxidase, N-terminal domain"/>
    <property type="match status" value="1"/>
</dbReference>
<dbReference type="Gene3D" id="1.20.140.10">
    <property type="entry name" value="Butyryl-CoA Dehydrogenase, subunit A, domain 3"/>
    <property type="match status" value="1"/>
</dbReference>
<gene>
    <name evidence="4" type="ORF">H0P51_00420</name>
</gene>
<dbReference type="Pfam" id="PF08028">
    <property type="entry name" value="Acyl-CoA_dh_2"/>
    <property type="match status" value="1"/>
</dbReference>
<feature type="domain" description="Acyl-CoA dehydrogenase C-terminal" evidence="3">
    <location>
        <begin position="231"/>
        <end position="359"/>
    </location>
</feature>
<dbReference type="AlphaFoldDB" id="A0A7D6I8W5"/>
<dbReference type="KEGG" id="mgor:H0P51_00420"/>
<accession>A0A7D6I8W5</accession>
<evidence type="ECO:0000313" key="5">
    <source>
        <dbReference type="Proteomes" id="UP000510682"/>
    </source>
</evidence>
<reference evidence="4" key="2">
    <citation type="submission" date="2020-07" db="EMBL/GenBank/DDBJ databases">
        <authorList>
            <person name="Yu X."/>
        </authorList>
    </citation>
    <scope>NUCLEOTIDE SEQUENCE [LARGE SCALE GENOMIC DNA]</scope>
    <source>
        <strain evidence="4">24T</strain>
    </source>
</reference>
<keyword evidence="5" id="KW-1185">Reference proteome</keyword>
<dbReference type="InterPro" id="IPR013107">
    <property type="entry name" value="Acyl-CoA_DH_C"/>
</dbReference>
<proteinExistence type="predicted"/>
<keyword evidence="1" id="KW-0560">Oxidoreductase</keyword>
<dbReference type="PIRSF" id="PIRSF016578">
    <property type="entry name" value="HsaA"/>
    <property type="match status" value="1"/>
</dbReference>
<dbReference type="RefSeq" id="WP_180916110.1">
    <property type="nucleotide sequence ID" value="NZ_CP059165.1"/>
</dbReference>
<dbReference type="InterPro" id="IPR009100">
    <property type="entry name" value="AcylCoA_DH/oxidase_NM_dom_sf"/>
</dbReference>
<evidence type="ECO:0000259" key="3">
    <source>
        <dbReference type="Pfam" id="PF08028"/>
    </source>
</evidence>
<organism evidence="4 5">
    <name type="scientific">Mycobacterium vicinigordonae</name>
    <dbReference type="NCBI Taxonomy" id="1719132"/>
    <lineage>
        <taxon>Bacteria</taxon>
        <taxon>Bacillati</taxon>
        <taxon>Actinomycetota</taxon>
        <taxon>Actinomycetes</taxon>
        <taxon>Mycobacteriales</taxon>
        <taxon>Mycobacteriaceae</taxon>
        <taxon>Mycobacterium</taxon>
    </lineage>
</organism>
<dbReference type="Pfam" id="PF02771">
    <property type="entry name" value="Acyl-CoA_dh_N"/>
    <property type="match status" value="1"/>
</dbReference>
<protein>
    <submittedName>
        <fullName evidence="4">Acyl-CoA dehydrogenase family protein</fullName>
    </submittedName>
</protein>
<evidence type="ECO:0000313" key="4">
    <source>
        <dbReference type="EMBL" id="QLL07537.1"/>
    </source>
</evidence>
<dbReference type="GO" id="GO:0016627">
    <property type="term" value="F:oxidoreductase activity, acting on the CH-CH group of donors"/>
    <property type="evidence" value="ECO:0007669"/>
    <property type="project" value="InterPro"/>
</dbReference>